<evidence type="ECO:0000313" key="2">
    <source>
        <dbReference type="Proteomes" id="UP000887159"/>
    </source>
</evidence>
<evidence type="ECO:0000313" key="1">
    <source>
        <dbReference type="EMBL" id="GFY17277.1"/>
    </source>
</evidence>
<dbReference type="EMBL" id="BMAU01021343">
    <property type="protein sequence ID" value="GFY17277.1"/>
    <property type="molecule type" value="Genomic_DNA"/>
</dbReference>
<gene>
    <name evidence="1" type="primary">AVEN_149567_1</name>
    <name evidence="1" type="ORF">TNCV_1090511</name>
</gene>
<dbReference type="AlphaFoldDB" id="A0A8X6SXG5"/>
<comment type="caution">
    <text evidence="1">The sequence shown here is derived from an EMBL/GenBank/DDBJ whole genome shotgun (WGS) entry which is preliminary data.</text>
</comment>
<accession>A0A8X6SXG5</accession>
<sequence length="144" mass="16718">MKRTFNSNNGSNKRVCFSEDTKSDASFSDDTIPPHHFHLGQDVYAAVTYFASMVQVHLRLYKRDGNNRLFPTKKRCVFSRLCCGNHLLIKSSKINTSSSVEETILIKDSLMISTVFIENIPNIIFQRYFQKKIIQRSLYRGRVF</sequence>
<organism evidence="1 2">
    <name type="scientific">Trichonephila clavipes</name>
    <name type="common">Golden silk orbweaver</name>
    <name type="synonym">Nephila clavipes</name>
    <dbReference type="NCBI Taxonomy" id="2585209"/>
    <lineage>
        <taxon>Eukaryota</taxon>
        <taxon>Metazoa</taxon>
        <taxon>Ecdysozoa</taxon>
        <taxon>Arthropoda</taxon>
        <taxon>Chelicerata</taxon>
        <taxon>Arachnida</taxon>
        <taxon>Araneae</taxon>
        <taxon>Araneomorphae</taxon>
        <taxon>Entelegynae</taxon>
        <taxon>Araneoidea</taxon>
        <taxon>Nephilidae</taxon>
        <taxon>Trichonephila</taxon>
    </lineage>
</organism>
<proteinExistence type="predicted"/>
<dbReference type="Proteomes" id="UP000887159">
    <property type="component" value="Unassembled WGS sequence"/>
</dbReference>
<reference evidence="1" key="1">
    <citation type="submission" date="2020-08" db="EMBL/GenBank/DDBJ databases">
        <title>Multicomponent nature underlies the extraordinary mechanical properties of spider dragline silk.</title>
        <authorList>
            <person name="Kono N."/>
            <person name="Nakamura H."/>
            <person name="Mori M."/>
            <person name="Yoshida Y."/>
            <person name="Ohtoshi R."/>
            <person name="Malay A.D."/>
            <person name="Moran D.A.P."/>
            <person name="Tomita M."/>
            <person name="Numata K."/>
            <person name="Arakawa K."/>
        </authorList>
    </citation>
    <scope>NUCLEOTIDE SEQUENCE</scope>
</reference>
<protein>
    <submittedName>
        <fullName evidence="1">PC4 domain-containing protein</fullName>
    </submittedName>
</protein>
<name>A0A8X6SXG5_TRICX</name>
<keyword evidence="2" id="KW-1185">Reference proteome</keyword>